<dbReference type="AlphaFoldDB" id="A0A841RDN4"/>
<name>A0A841RDN4_9SPIO</name>
<comment type="caution">
    <text evidence="2">The sequence shown here is derived from an EMBL/GenBank/DDBJ whole genome shotgun (WGS) entry which is preliminary data.</text>
</comment>
<dbReference type="PANTHER" id="PTHR36844:SF1">
    <property type="entry name" value="PROTEASE PRSW"/>
    <property type="match status" value="1"/>
</dbReference>
<evidence type="ECO:0000313" key="3">
    <source>
        <dbReference type="Proteomes" id="UP000587760"/>
    </source>
</evidence>
<reference evidence="2 3" key="1">
    <citation type="submission" date="2020-08" db="EMBL/GenBank/DDBJ databases">
        <title>Genomic Encyclopedia of Type Strains, Phase IV (KMG-IV): sequencing the most valuable type-strain genomes for metagenomic binning, comparative biology and taxonomic classification.</title>
        <authorList>
            <person name="Goeker M."/>
        </authorList>
    </citation>
    <scope>NUCLEOTIDE SEQUENCE [LARGE SCALE GENOMIC DNA]</scope>
    <source>
        <strain evidence="2 3">DSM 2461</strain>
    </source>
</reference>
<keyword evidence="1" id="KW-0472">Membrane</keyword>
<dbReference type="PANTHER" id="PTHR36844">
    <property type="entry name" value="PROTEASE PRSW"/>
    <property type="match status" value="1"/>
</dbReference>
<proteinExistence type="predicted"/>
<sequence length="222" mass="24049">MFEMIIALAGKIALFSILPAVLLISLLLSSHKGKTPDPKIFFKLLSGGLLILIPAVFAVSLLSGFFEGKGFVPELLSPFIAVSLIEESAKLTVIWLLLRRLPEGRTTGAAMIYSTAAAIGFAIGENILYLTGTDSIVPLMLLRGITSLPLHALCGAFMGLFLSENLRNTGSFSFLSLFVPVLLHGTYNTILRLPSFWPILIFPLLAGMFVLLIKLKASQEKN</sequence>
<dbReference type="InterPro" id="IPR026898">
    <property type="entry name" value="PrsW"/>
</dbReference>
<keyword evidence="3" id="KW-1185">Reference proteome</keyword>
<keyword evidence="1" id="KW-0812">Transmembrane</keyword>
<feature type="transmembrane region" description="Helical" evidence="1">
    <location>
        <begin position="78"/>
        <end position="98"/>
    </location>
</feature>
<dbReference type="GO" id="GO:0008233">
    <property type="term" value="F:peptidase activity"/>
    <property type="evidence" value="ECO:0007669"/>
    <property type="project" value="InterPro"/>
</dbReference>
<protein>
    <submittedName>
        <fullName evidence="2">RsiW-degrading membrane proteinase PrsW (M82 family)</fullName>
    </submittedName>
</protein>
<dbReference type="Pfam" id="PF13367">
    <property type="entry name" value="PrsW-protease"/>
    <property type="match status" value="1"/>
</dbReference>
<feature type="transmembrane region" description="Helical" evidence="1">
    <location>
        <begin position="110"/>
        <end position="130"/>
    </location>
</feature>
<feature type="transmembrane region" description="Helical" evidence="1">
    <location>
        <begin position="136"/>
        <end position="160"/>
    </location>
</feature>
<evidence type="ECO:0000313" key="2">
    <source>
        <dbReference type="EMBL" id="MBB6482155.1"/>
    </source>
</evidence>
<dbReference type="Proteomes" id="UP000587760">
    <property type="component" value="Unassembled WGS sequence"/>
</dbReference>
<gene>
    <name evidence="2" type="ORF">HNR50_003844</name>
</gene>
<feature type="transmembrane region" description="Helical" evidence="1">
    <location>
        <begin position="196"/>
        <end position="215"/>
    </location>
</feature>
<accession>A0A841RDN4</accession>
<keyword evidence="1" id="KW-1133">Transmembrane helix</keyword>
<feature type="transmembrane region" description="Helical" evidence="1">
    <location>
        <begin position="172"/>
        <end position="190"/>
    </location>
</feature>
<organism evidence="2 3">
    <name type="scientific">Spirochaeta isovalerica</name>
    <dbReference type="NCBI Taxonomy" id="150"/>
    <lineage>
        <taxon>Bacteria</taxon>
        <taxon>Pseudomonadati</taxon>
        <taxon>Spirochaetota</taxon>
        <taxon>Spirochaetia</taxon>
        <taxon>Spirochaetales</taxon>
        <taxon>Spirochaetaceae</taxon>
        <taxon>Spirochaeta</taxon>
    </lineage>
</organism>
<evidence type="ECO:0000256" key="1">
    <source>
        <dbReference type="SAM" id="Phobius"/>
    </source>
</evidence>
<feature type="transmembrane region" description="Helical" evidence="1">
    <location>
        <begin position="6"/>
        <end position="28"/>
    </location>
</feature>
<feature type="transmembrane region" description="Helical" evidence="1">
    <location>
        <begin position="40"/>
        <end position="66"/>
    </location>
</feature>
<dbReference type="EMBL" id="JACHGJ010000010">
    <property type="protein sequence ID" value="MBB6482155.1"/>
    <property type="molecule type" value="Genomic_DNA"/>
</dbReference>